<dbReference type="SUPFAM" id="SSF52821">
    <property type="entry name" value="Rhodanese/Cell cycle control phosphatase"/>
    <property type="match status" value="1"/>
</dbReference>
<evidence type="ECO:0000313" key="4">
    <source>
        <dbReference type="Proteomes" id="UP001651690"/>
    </source>
</evidence>
<feature type="chain" id="PRO_5045916401" evidence="1">
    <location>
        <begin position="22"/>
        <end position="140"/>
    </location>
</feature>
<dbReference type="EMBL" id="JANDBD010000003">
    <property type="protein sequence ID" value="MCP9272519.1"/>
    <property type="molecule type" value="Genomic_DNA"/>
</dbReference>
<dbReference type="Gene3D" id="3.40.250.10">
    <property type="entry name" value="Rhodanese-like domain"/>
    <property type="match status" value="1"/>
</dbReference>
<reference evidence="3 4" key="1">
    <citation type="submission" date="2022-06" db="EMBL/GenBank/DDBJ databases">
        <title>Mycolicibacterium sp. CAU 1645 isolated from seawater.</title>
        <authorList>
            <person name="Kim W."/>
        </authorList>
    </citation>
    <scope>NUCLEOTIDE SEQUENCE [LARGE SCALE GENOMIC DNA]</scope>
    <source>
        <strain evidence="3 4">CAU 1645</strain>
    </source>
</reference>
<name>A0ABT1M2N1_9MYCO</name>
<sequence length="140" mass="14268">MRLLAAALTAVGLLASGACTSASSPPASTPQSQTASAARLVDPAGFAAAIAEPGRVTVNVHVPFEGDIAGTDLSIPFDQITSQAGRLPADRDTGLAIYCRSGPMCTAAAQTLRDLGYTEVVELRGGMRAWKADGRPLLTG</sequence>
<feature type="signal peptide" evidence="1">
    <location>
        <begin position="1"/>
        <end position="21"/>
    </location>
</feature>
<comment type="caution">
    <text evidence="3">The sequence shown here is derived from an EMBL/GenBank/DDBJ whole genome shotgun (WGS) entry which is preliminary data.</text>
</comment>
<gene>
    <name evidence="3" type="ORF">NM203_10020</name>
</gene>
<dbReference type="Pfam" id="PF00581">
    <property type="entry name" value="Rhodanese"/>
    <property type="match status" value="1"/>
</dbReference>
<keyword evidence="1" id="KW-0732">Signal</keyword>
<organism evidence="3 4">
    <name type="scientific">Mycolicibacterium arenosum</name>
    <dbReference type="NCBI Taxonomy" id="2952157"/>
    <lineage>
        <taxon>Bacteria</taxon>
        <taxon>Bacillati</taxon>
        <taxon>Actinomycetota</taxon>
        <taxon>Actinomycetes</taxon>
        <taxon>Mycobacteriales</taxon>
        <taxon>Mycobacteriaceae</taxon>
        <taxon>Mycolicibacterium</taxon>
    </lineage>
</organism>
<dbReference type="Proteomes" id="UP001651690">
    <property type="component" value="Unassembled WGS sequence"/>
</dbReference>
<evidence type="ECO:0000259" key="2">
    <source>
        <dbReference type="PROSITE" id="PS50206"/>
    </source>
</evidence>
<protein>
    <submittedName>
        <fullName evidence="3">Rhodanese-like domain-containing protein</fullName>
    </submittedName>
</protein>
<dbReference type="InterPro" id="IPR001763">
    <property type="entry name" value="Rhodanese-like_dom"/>
</dbReference>
<dbReference type="PROSITE" id="PS50206">
    <property type="entry name" value="RHODANESE_3"/>
    <property type="match status" value="1"/>
</dbReference>
<dbReference type="SMART" id="SM00450">
    <property type="entry name" value="RHOD"/>
    <property type="match status" value="1"/>
</dbReference>
<dbReference type="CDD" id="cd00158">
    <property type="entry name" value="RHOD"/>
    <property type="match status" value="1"/>
</dbReference>
<dbReference type="PROSITE" id="PS51257">
    <property type="entry name" value="PROKAR_LIPOPROTEIN"/>
    <property type="match status" value="1"/>
</dbReference>
<dbReference type="RefSeq" id="WP_255059694.1">
    <property type="nucleotide sequence ID" value="NZ_JANDBD010000003.1"/>
</dbReference>
<accession>A0ABT1M2N1</accession>
<proteinExistence type="predicted"/>
<evidence type="ECO:0000313" key="3">
    <source>
        <dbReference type="EMBL" id="MCP9272519.1"/>
    </source>
</evidence>
<dbReference type="InterPro" id="IPR036873">
    <property type="entry name" value="Rhodanese-like_dom_sf"/>
</dbReference>
<evidence type="ECO:0000256" key="1">
    <source>
        <dbReference type="SAM" id="SignalP"/>
    </source>
</evidence>
<feature type="domain" description="Rhodanese" evidence="2">
    <location>
        <begin position="75"/>
        <end position="139"/>
    </location>
</feature>
<keyword evidence="4" id="KW-1185">Reference proteome</keyword>